<comment type="caution">
    <text evidence="4">The sequence shown here is derived from an EMBL/GenBank/DDBJ whole genome shotgun (WGS) entry which is preliminary data.</text>
</comment>
<dbReference type="Proteomes" id="UP000654075">
    <property type="component" value="Unassembled WGS sequence"/>
</dbReference>
<feature type="repeat" description="PPR" evidence="2">
    <location>
        <begin position="329"/>
        <end position="365"/>
    </location>
</feature>
<evidence type="ECO:0000256" key="2">
    <source>
        <dbReference type="PROSITE-ProRule" id="PRU00708"/>
    </source>
</evidence>
<dbReference type="OrthoDB" id="968403at2759"/>
<dbReference type="PANTHER" id="PTHR47447">
    <property type="entry name" value="OS03G0856100 PROTEIN"/>
    <property type="match status" value="1"/>
</dbReference>
<evidence type="ECO:0000256" key="3">
    <source>
        <dbReference type="SAM" id="MobiDB-lite"/>
    </source>
</evidence>
<reference evidence="4" key="1">
    <citation type="submission" date="2021-02" db="EMBL/GenBank/DDBJ databases">
        <authorList>
            <person name="Dougan E. K."/>
            <person name="Rhodes N."/>
            <person name="Thang M."/>
            <person name="Chan C."/>
        </authorList>
    </citation>
    <scope>NUCLEOTIDE SEQUENCE</scope>
</reference>
<keyword evidence="1" id="KW-0677">Repeat</keyword>
<dbReference type="PROSITE" id="PS51375">
    <property type="entry name" value="PPR"/>
    <property type="match status" value="2"/>
</dbReference>
<dbReference type="Gene3D" id="1.25.40.10">
    <property type="entry name" value="Tetratricopeptide repeat domain"/>
    <property type="match status" value="3"/>
</dbReference>
<evidence type="ECO:0008006" key="6">
    <source>
        <dbReference type="Google" id="ProtNLM"/>
    </source>
</evidence>
<dbReference type="EMBL" id="CAJNNV010029730">
    <property type="protein sequence ID" value="CAE8629862.1"/>
    <property type="molecule type" value="Genomic_DNA"/>
</dbReference>
<feature type="region of interest" description="Disordered" evidence="3">
    <location>
        <begin position="79"/>
        <end position="112"/>
    </location>
</feature>
<keyword evidence="5" id="KW-1185">Reference proteome</keyword>
<dbReference type="AlphaFoldDB" id="A0A813GX58"/>
<dbReference type="InterPro" id="IPR002885">
    <property type="entry name" value="PPR_rpt"/>
</dbReference>
<dbReference type="Pfam" id="PF01535">
    <property type="entry name" value="PPR"/>
    <property type="match status" value="1"/>
</dbReference>
<feature type="non-terminal residue" evidence="4">
    <location>
        <position position="1"/>
    </location>
</feature>
<accession>A0A813GX58</accession>
<sequence>QELPQLTVLPLAAIAAFGRVHRCLHTGFLGHLDAELVGTEAMSRRDSSSRCCFISLSQNRFCHRDRRCVTRTCAKETRRRDRQGRIVRPQLPQTSHPQRHERPPFGAGPPGRVGWKKLLERALDTLGRGQESLGLEALRAAGLLLEPRDYTAAVAALGRRNWWPVALCLLADLLQRAGGSGLEPSTVTFNAAMVTLGWQQSLWLLRGLQMDTAGLEVDVISYNSCMGVAIRTMRWQTACSLAEDLRQRGLEADAFTLNTLISGCNQDLQNKSNWQRAIQLLREMELQKIPRDRITYNAAISVMASSLQWITAITLLTLGLEQQASLNFNARSFNSAIRACSSLQHDLWEQALALLQRMQRCSVPPDAVTCASLTQSLSMGGKWRQILELQTYLRKLSTALDVVAYSSVVAGLGVCLQWERALVFFECMSDESIEPDIVAYTSAVTAAGYGGQWAIALAFVDRATSQGLLADTPLYNAAIAACGSCHQWQIAQSIFLSMRGLHLTQDSVSMTSVVSAMERGRQWSFALLSLQEARQLGLQTHSFSQNAALAACSAAGRWTAALSIFENMAYLSLVPDSLMQSPLVMECEQRSLSGQESQLLGPLCNPVEQAID</sequence>
<dbReference type="PANTHER" id="PTHR47447:SF17">
    <property type="entry name" value="OS12G0638900 PROTEIN"/>
    <property type="match status" value="1"/>
</dbReference>
<proteinExistence type="predicted"/>
<evidence type="ECO:0000313" key="5">
    <source>
        <dbReference type="Proteomes" id="UP000654075"/>
    </source>
</evidence>
<gene>
    <name evidence="4" type="ORF">PGLA1383_LOCUS46267</name>
</gene>
<organism evidence="4 5">
    <name type="scientific">Polarella glacialis</name>
    <name type="common">Dinoflagellate</name>
    <dbReference type="NCBI Taxonomy" id="89957"/>
    <lineage>
        <taxon>Eukaryota</taxon>
        <taxon>Sar</taxon>
        <taxon>Alveolata</taxon>
        <taxon>Dinophyceae</taxon>
        <taxon>Suessiales</taxon>
        <taxon>Suessiaceae</taxon>
        <taxon>Polarella</taxon>
    </lineage>
</organism>
<protein>
    <recommendedName>
        <fullName evidence="6">Pentatricopeptide repeat-containing protein, chloroplastic</fullName>
    </recommendedName>
</protein>
<evidence type="ECO:0000313" key="4">
    <source>
        <dbReference type="EMBL" id="CAE8629862.1"/>
    </source>
</evidence>
<name>A0A813GX58_POLGL</name>
<dbReference type="Pfam" id="PF13041">
    <property type="entry name" value="PPR_2"/>
    <property type="match status" value="1"/>
</dbReference>
<evidence type="ECO:0000256" key="1">
    <source>
        <dbReference type="ARBA" id="ARBA00022737"/>
    </source>
</evidence>
<dbReference type="InterPro" id="IPR011990">
    <property type="entry name" value="TPR-like_helical_dom_sf"/>
</dbReference>
<feature type="repeat" description="PPR" evidence="2">
    <location>
        <begin position="401"/>
        <end position="435"/>
    </location>
</feature>